<feature type="domain" description="ABC3 transporter permease C-terminal" evidence="8">
    <location>
        <begin position="273"/>
        <end position="398"/>
    </location>
</feature>
<dbReference type="InterPro" id="IPR051447">
    <property type="entry name" value="Lipoprotein-release_system"/>
</dbReference>
<evidence type="ECO:0000256" key="7">
    <source>
        <dbReference type="SAM" id="Phobius"/>
    </source>
</evidence>
<keyword evidence="10" id="KW-0449">Lipoprotein</keyword>
<evidence type="ECO:0000256" key="5">
    <source>
        <dbReference type="ARBA" id="ARBA00022989"/>
    </source>
</evidence>
<dbReference type="Pfam" id="PF12704">
    <property type="entry name" value="MacB_PCD"/>
    <property type="match status" value="1"/>
</dbReference>
<dbReference type="InterPro" id="IPR025857">
    <property type="entry name" value="MacB_PCD"/>
</dbReference>
<dbReference type="PANTHER" id="PTHR30489:SF0">
    <property type="entry name" value="LIPOPROTEIN-RELEASING SYSTEM TRANSMEMBRANE PROTEIN LOLE"/>
    <property type="match status" value="1"/>
</dbReference>
<evidence type="ECO:0000256" key="4">
    <source>
        <dbReference type="ARBA" id="ARBA00022692"/>
    </source>
</evidence>
<dbReference type="PANTHER" id="PTHR30489">
    <property type="entry name" value="LIPOPROTEIN-RELEASING SYSTEM TRANSMEMBRANE PROTEIN LOLE"/>
    <property type="match status" value="1"/>
</dbReference>
<evidence type="ECO:0000313" key="11">
    <source>
        <dbReference type="Proteomes" id="UP000315971"/>
    </source>
</evidence>
<feature type="transmembrane region" description="Helical" evidence="7">
    <location>
        <begin position="273"/>
        <end position="295"/>
    </location>
</feature>
<evidence type="ECO:0000259" key="8">
    <source>
        <dbReference type="Pfam" id="PF02687"/>
    </source>
</evidence>
<dbReference type="InterPro" id="IPR003838">
    <property type="entry name" value="ABC3_permease_C"/>
</dbReference>
<dbReference type="GO" id="GO:0098797">
    <property type="term" value="C:plasma membrane protein complex"/>
    <property type="evidence" value="ECO:0007669"/>
    <property type="project" value="TreeGrafter"/>
</dbReference>
<comment type="subcellular location">
    <subcellularLocation>
        <location evidence="1">Cell membrane</location>
        <topology evidence="1">Multi-pass membrane protein</topology>
    </subcellularLocation>
</comment>
<dbReference type="EMBL" id="FXSZ01000009">
    <property type="protein sequence ID" value="SMO76041.1"/>
    <property type="molecule type" value="Genomic_DNA"/>
</dbReference>
<dbReference type="GO" id="GO:0044874">
    <property type="term" value="P:lipoprotein localization to outer membrane"/>
    <property type="evidence" value="ECO:0007669"/>
    <property type="project" value="TreeGrafter"/>
</dbReference>
<feature type="transmembrane region" description="Helical" evidence="7">
    <location>
        <begin position="325"/>
        <end position="343"/>
    </location>
</feature>
<evidence type="ECO:0000259" key="9">
    <source>
        <dbReference type="Pfam" id="PF12704"/>
    </source>
</evidence>
<keyword evidence="3" id="KW-1003">Cell membrane</keyword>
<evidence type="ECO:0000256" key="6">
    <source>
        <dbReference type="ARBA" id="ARBA00023136"/>
    </source>
</evidence>
<feature type="transmembrane region" description="Helical" evidence="7">
    <location>
        <begin position="364"/>
        <end position="388"/>
    </location>
</feature>
<protein>
    <submittedName>
        <fullName evidence="10">Lipoprotein-releasing system permease protein</fullName>
    </submittedName>
</protein>
<dbReference type="AlphaFoldDB" id="A0A521DY85"/>
<sequence>MNIELFIAKRISSGAQRSFSKMIVAIAITGIALGLAVMITSFAIVTGFKAEIRDKIIGFSGAIQVVKYDLNTSLENTAVTLKPQAYRLLKNNPDIKHIQAFATKTGIISANGDIEGVVLKGVGTDFDWRFFRNKMVAGNVLKLNSDSSLNEVLISKYTAGKLKLKLNDQVLMYFIQEPLRMRKFRIAGIFDLGIEELDKMFVIGDIKTIQRLNNWNANEVGGYELSLKSYDKLDTISNFVFNNIGDNLTAYSAPERYPAIFDWLSLLDMNAEVILVLMLIVAGINMISALLILILERTNMIGILKALGATSLSVRRIFLYNGTYLILRGMVIGNILGLGFCFLQDKFKIITLDQQSYYMKFVPIEISFFTILLLNIGTLIVCLLMLIVPSMLVARITPIKAIRFK</sequence>
<keyword evidence="5 7" id="KW-1133">Transmembrane helix</keyword>
<reference evidence="10 11" key="1">
    <citation type="submission" date="2017-05" db="EMBL/GenBank/DDBJ databases">
        <authorList>
            <person name="Varghese N."/>
            <person name="Submissions S."/>
        </authorList>
    </citation>
    <scope>NUCLEOTIDE SEQUENCE [LARGE SCALE GENOMIC DNA]</scope>
    <source>
        <strain evidence="10 11">DSM 21342</strain>
    </source>
</reference>
<evidence type="ECO:0000313" key="10">
    <source>
        <dbReference type="EMBL" id="SMO76041.1"/>
    </source>
</evidence>
<feature type="transmembrane region" description="Helical" evidence="7">
    <location>
        <begin position="22"/>
        <end position="45"/>
    </location>
</feature>
<keyword evidence="11" id="KW-1185">Reference proteome</keyword>
<feature type="domain" description="MacB-like periplasmic core" evidence="9">
    <location>
        <begin position="25"/>
        <end position="213"/>
    </location>
</feature>
<evidence type="ECO:0000256" key="3">
    <source>
        <dbReference type="ARBA" id="ARBA00022475"/>
    </source>
</evidence>
<accession>A0A521DY85</accession>
<dbReference type="Pfam" id="PF02687">
    <property type="entry name" value="FtsX"/>
    <property type="match status" value="1"/>
</dbReference>
<evidence type="ECO:0000256" key="2">
    <source>
        <dbReference type="ARBA" id="ARBA00005236"/>
    </source>
</evidence>
<dbReference type="RefSeq" id="WP_142604427.1">
    <property type="nucleotide sequence ID" value="NZ_FXSZ01000009.1"/>
</dbReference>
<keyword evidence="4 7" id="KW-0812">Transmembrane</keyword>
<dbReference type="Proteomes" id="UP000315971">
    <property type="component" value="Unassembled WGS sequence"/>
</dbReference>
<organism evidence="10 11">
    <name type="scientific">Solitalea koreensis</name>
    <dbReference type="NCBI Taxonomy" id="543615"/>
    <lineage>
        <taxon>Bacteria</taxon>
        <taxon>Pseudomonadati</taxon>
        <taxon>Bacteroidota</taxon>
        <taxon>Sphingobacteriia</taxon>
        <taxon>Sphingobacteriales</taxon>
        <taxon>Sphingobacteriaceae</taxon>
        <taxon>Solitalea</taxon>
    </lineage>
</organism>
<gene>
    <name evidence="10" type="ORF">SAMN06265350_10920</name>
</gene>
<keyword evidence="6 7" id="KW-0472">Membrane</keyword>
<name>A0A521DY85_9SPHI</name>
<dbReference type="OrthoDB" id="1522670at2"/>
<evidence type="ECO:0000256" key="1">
    <source>
        <dbReference type="ARBA" id="ARBA00004651"/>
    </source>
</evidence>
<comment type="similarity">
    <text evidence="2">Belongs to the ABC-4 integral membrane protein family. LolC/E subfamily.</text>
</comment>
<proteinExistence type="inferred from homology"/>